<gene>
    <name evidence="2" type="ORF">WOLCODRAFT_158523</name>
</gene>
<reference evidence="2 3" key="1">
    <citation type="journal article" date="2012" name="Science">
        <title>The Paleozoic origin of enzymatic lignin decomposition reconstructed from 31 fungal genomes.</title>
        <authorList>
            <person name="Floudas D."/>
            <person name="Binder M."/>
            <person name="Riley R."/>
            <person name="Barry K."/>
            <person name="Blanchette R.A."/>
            <person name="Henrissat B."/>
            <person name="Martinez A.T."/>
            <person name="Otillar R."/>
            <person name="Spatafora J.W."/>
            <person name="Yadav J.S."/>
            <person name="Aerts A."/>
            <person name="Benoit I."/>
            <person name="Boyd A."/>
            <person name="Carlson A."/>
            <person name="Copeland A."/>
            <person name="Coutinho P.M."/>
            <person name="de Vries R.P."/>
            <person name="Ferreira P."/>
            <person name="Findley K."/>
            <person name="Foster B."/>
            <person name="Gaskell J."/>
            <person name="Glotzer D."/>
            <person name="Gorecki P."/>
            <person name="Heitman J."/>
            <person name="Hesse C."/>
            <person name="Hori C."/>
            <person name="Igarashi K."/>
            <person name="Jurgens J.A."/>
            <person name="Kallen N."/>
            <person name="Kersten P."/>
            <person name="Kohler A."/>
            <person name="Kuees U."/>
            <person name="Kumar T.K.A."/>
            <person name="Kuo A."/>
            <person name="LaButti K."/>
            <person name="Larrondo L.F."/>
            <person name="Lindquist E."/>
            <person name="Ling A."/>
            <person name="Lombard V."/>
            <person name="Lucas S."/>
            <person name="Lundell T."/>
            <person name="Martin R."/>
            <person name="McLaughlin D.J."/>
            <person name="Morgenstern I."/>
            <person name="Morin E."/>
            <person name="Murat C."/>
            <person name="Nagy L.G."/>
            <person name="Nolan M."/>
            <person name="Ohm R.A."/>
            <person name="Patyshakuliyeva A."/>
            <person name="Rokas A."/>
            <person name="Ruiz-Duenas F.J."/>
            <person name="Sabat G."/>
            <person name="Salamov A."/>
            <person name="Samejima M."/>
            <person name="Schmutz J."/>
            <person name="Slot J.C."/>
            <person name="St John F."/>
            <person name="Stenlid J."/>
            <person name="Sun H."/>
            <person name="Sun S."/>
            <person name="Syed K."/>
            <person name="Tsang A."/>
            <person name="Wiebenga A."/>
            <person name="Young D."/>
            <person name="Pisabarro A."/>
            <person name="Eastwood D.C."/>
            <person name="Martin F."/>
            <person name="Cullen D."/>
            <person name="Grigoriev I.V."/>
            <person name="Hibbett D.S."/>
        </authorList>
    </citation>
    <scope>NUCLEOTIDE SEQUENCE [LARGE SCALE GENOMIC DNA]</scope>
    <source>
        <strain evidence="2 3">MD-104</strain>
    </source>
</reference>
<proteinExistence type="predicted"/>
<accession>A0A2H3JSI8</accession>
<feature type="compositionally biased region" description="Pro residues" evidence="1">
    <location>
        <begin position="87"/>
        <end position="98"/>
    </location>
</feature>
<organism evidence="2 3">
    <name type="scientific">Wolfiporia cocos (strain MD-104)</name>
    <name type="common">Brown rot fungus</name>
    <dbReference type="NCBI Taxonomy" id="742152"/>
    <lineage>
        <taxon>Eukaryota</taxon>
        <taxon>Fungi</taxon>
        <taxon>Dikarya</taxon>
        <taxon>Basidiomycota</taxon>
        <taxon>Agaricomycotina</taxon>
        <taxon>Agaricomycetes</taxon>
        <taxon>Polyporales</taxon>
        <taxon>Phaeolaceae</taxon>
        <taxon>Wolfiporia</taxon>
    </lineage>
</organism>
<feature type="compositionally biased region" description="Low complexity" evidence="1">
    <location>
        <begin position="215"/>
        <end position="234"/>
    </location>
</feature>
<feature type="region of interest" description="Disordered" evidence="1">
    <location>
        <begin position="147"/>
        <end position="246"/>
    </location>
</feature>
<dbReference type="Proteomes" id="UP000218811">
    <property type="component" value="Unassembled WGS sequence"/>
</dbReference>
<feature type="region of interest" description="Disordered" evidence="1">
    <location>
        <begin position="71"/>
        <end position="98"/>
    </location>
</feature>
<name>A0A2H3JSI8_WOLCO</name>
<feature type="compositionally biased region" description="Low complexity" evidence="1">
    <location>
        <begin position="1"/>
        <end position="13"/>
    </location>
</feature>
<evidence type="ECO:0000313" key="2">
    <source>
        <dbReference type="EMBL" id="PCH38997.1"/>
    </source>
</evidence>
<dbReference type="EMBL" id="KB467943">
    <property type="protein sequence ID" value="PCH38997.1"/>
    <property type="molecule type" value="Genomic_DNA"/>
</dbReference>
<feature type="compositionally biased region" description="Low complexity" evidence="1">
    <location>
        <begin position="149"/>
        <end position="168"/>
    </location>
</feature>
<feature type="region of interest" description="Disordered" evidence="1">
    <location>
        <begin position="1"/>
        <end position="49"/>
    </location>
</feature>
<keyword evidence="3" id="KW-1185">Reference proteome</keyword>
<protein>
    <submittedName>
        <fullName evidence="2">Uncharacterized protein</fullName>
    </submittedName>
</protein>
<evidence type="ECO:0000313" key="3">
    <source>
        <dbReference type="Proteomes" id="UP000218811"/>
    </source>
</evidence>
<sequence>MASTSRAAAATTSHRSRKRRRSTSSSSIIDLTNEPEEANEKRAEPSVYKWEWDEDMKVERLWIDNVISKREPLSDDEDDQMNIQPSPNRPPLTLPNTPTPPPLILQPIPTPPLAPESHANPIAHEILMVLGPILNQFSSRLDTFETRLNNTTPNAPTKTTKHNQTNPTQQPPPTKRLRNDNANTRPTPIPTPPSPVNSIEELYASIPPPIPTPHPTYASKTKQTKLPKPTQQHQPPNPHNDCPTNSLPPASHNIEWVIHLGGNIPDNLAHPIPESHIHQMLWHDMSKHAAWHNQNSNLLAVKHTPTGNLVLVFPPSTTHDTITCFLPLIRSILKLPDETIISPNIPWSKLVLRYVPCRPTPESQCFSDTALLNTLHINPTFSNLTYVWGPRWIHRDENMKDQMKSTVSVTFEDPTGDLRKSIQRSQIYMFGTLVTVSAYTDRPLLI</sequence>
<dbReference type="AlphaFoldDB" id="A0A2H3JSI8"/>
<evidence type="ECO:0000256" key="1">
    <source>
        <dbReference type="SAM" id="MobiDB-lite"/>
    </source>
</evidence>
<dbReference type="OrthoDB" id="3330531at2759"/>